<dbReference type="GO" id="GO:0005524">
    <property type="term" value="F:ATP binding"/>
    <property type="evidence" value="ECO:0007669"/>
    <property type="project" value="InterPro"/>
</dbReference>
<dbReference type="SUPFAM" id="SSF56059">
    <property type="entry name" value="Glutathione synthetase ATP-binding domain-like"/>
    <property type="match status" value="1"/>
</dbReference>
<dbReference type="AlphaFoldDB" id="U5N6U2"/>
<dbReference type="PROSITE" id="PS00867">
    <property type="entry name" value="CPSASE_2"/>
    <property type="match status" value="1"/>
</dbReference>
<dbReference type="EMBL" id="CP004885">
    <property type="protein sequence ID" value="AGX87256.1"/>
    <property type="molecule type" value="Genomic_DNA"/>
</dbReference>
<dbReference type="Pfam" id="PF15632">
    <property type="entry name" value="ATPgrasp_Ter"/>
    <property type="match status" value="1"/>
</dbReference>
<dbReference type="eggNOG" id="COG0151">
    <property type="taxonomic scope" value="Bacteria"/>
</dbReference>
<dbReference type="STRING" id="946483.Cenrod_1163"/>
<sequence length="339" mass="36734">MRVWFNKTFSLVHTALRLLRTADPDQTFTLLASHPNPDAIVRLAADEFSPEPPGQGGAEYVDWCLGFCQQHRVDIFVPGKEATLLAGAQDRFAALGVRMLCCADGPTLQLLHDKARFCSTVRVPTAPPPLWHPCTTVAEFDEAWDALRGSVPTLCIKPSHSVYGIGFRKIRQDTTALGLYLGGSDYQIDLPSLRAILASQERFPTLLLMEYLAGDEFSIDCLAEAGTLHYAVIRCKPAKGGSVQTIVDRPDLEEACRAIIAQFGLNGYVNVQCREGGAGPRILEVNPRMSGGIGMSCLAGPNLPFLGLAGFAHGYATLARVPVQHGLRVVQIDTPVVLP</sequence>
<protein>
    <recommendedName>
        <fullName evidence="1">Carbamoyl phosphate synthase ATP-binding domain-containing protein</fullName>
    </recommendedName>
</protein>
<name>U5N6U2_9BURK</name>
<evidence type="ECO:0000259" key="1">
    <source>
        <dbReference type="PROSITE" id="PS00867"/>
    </source>
</evidence>
<dbReference type="KEGG" id="cbx:Cenrod_1163"/>
<dbReference type="InterPro" id="IPR011226">
    <property type="entry name" value="ATP-grasp_fam"/>
</dbReference>
<dbReference type="OrthoDB" id="9803907at2"/>
<dbReference type="Gene3D" id="3.40.50.20">
    <property type="match status" value="1"/>
</dbReference>
<dbReference type="Gene3D" id="3.30.470.20">
    <property type="entry name" value="ATP-grasp fold, B domain"/>
    <property type="match status" value="1"/>
</dbReference>
<proteinExistence type="predicted"/>
<dbReference type="PATRIC" id="fig|946483.4.peg.1165"/>
<keyword evidence="3" id="KW-1185">Reference proteome</keyword>
<dbReference type="InterPro" id="IPR005479">
    <property type="entry name" value="CPAse_ATP-bd"/>
</dbReference>
<evidence type="ECO:0000313" key="3">
    <source>
        <dbReference type="Proteomes" id="UP000017184"/>
    </source>
</evidence>
<dbReference type="Proteomes" id="UP000017184">
    <property type="component" value="Chromosome"/>
</dbReference>
<gene>
    <name evidence="2" type="ORF">Cenrod_1163</name>
</gene>
<evidence type="ECO:0000313" key="2">
    <source>
        <dbReference type="EMBL" id="AGX87256.1"/>
    </source>
</evidence>
<reference evidence="2 3" key="1">
    <citation type="journal article" date="2013" name="Genome Biol.">
        <title>Genomic analysis reveals key aspects of prokaryotic symbiosis in the phototrophic consortium "Chlorochromatium aggregatum".</title>
        <authorList>
            <person name="Liu Z."/>
            <person name="Muller J."/>
            <person name="Li T."/>
            <person name="Alvey R.M."/>
            <person name="Vogl K."/>
            <person name="Frigaard N.U."/>
            <person name="Rockwell N.C."/>
            <person name="Boyd E.S."/>
            <person name="Tomsho L.P."/>
            <person name="Schuster S.C."/>
            <person name="Henke P."/>
            <person name="Rohde M."/>
            <person name="Overmann J."/>
            <person name="Bryant D.A."/>
        </authorList>
    </citation>
    <scope>NUCLEOTIDE SEQUENCE [LARGE SCALE GENOMIC DNA]</scope>
    <source>
        <strain evidence="2">CR</strain>
    </source>
</reference>
<organism evidence="2 3">
    <name type="scientific">Candidatus Symbiobacter mobilis CR</name>
    <dbReference type="NCBI Taxonomy" id="946483"/>
    <lineage>
        <taxon>Bacteria</taxon>
        <taxon>Pseudomonadati</taxon>
        <taxon>Pseudomonadota</taxon>
        <taxon>Betaproteobacteria</taxon>
        <taxon>Burkholderiales</taxon>
        <taxon>Comamonadaceae</taxon>
    </lineage>
</organism>
<accession>U5N6U2</accession>
<feature type="domain" description="Carbamoyl phosphate synthase ATP-binding" evidence="1">
    <location>
        <begin position="282"/>
        <end position="289"/>
    </location>
</feature>
<dbReference type="HOGENOM" id="CLU_052967_3_0_4"/>
<dbReference type="RefSeq" id="WP_022772074.1">
    <property type="nucleotide sequence ID" value="NC_022576.1"/>
</dbReference>
<dbReference type="PIRSF" id="PIRSF029120">
    <property type="entry name" value="UCP029120"/>
    <property type="match status" value="1"/>
</dbReference>